<accession>A0ABR2KYM5</accession>
<dbReference type="InterPro" id="IPR008979">
    <property type="entry name" value="Galactose-bd-like_sf"/>
</dbReference>
<evidence type="ECO:0008006" key="4">
    <source>
        <dbReference type="Google" id="ProtNLM"/>
    </source>
</evidence>
<name>A0ABR2KYM5_9EUKA</name>
<evidence type="ECO:0000313" key="2">
    <source>
        <dbReference type="EMBL" id="KAK8896143.1"/>
    </source>
</evidence>
<feature type="coiled-coil region" evidence="1">
    <location>
        <begin position="235"/>
        <end position="307"/>
    </location>
</feature>
<comment type="caution">
    <text evidence="2">The sequence shown here is derived from an EMBL/GenBank/DDBJ whole genome shotgun (WGS) entry which is preliminary data.</text>
</comment>
<sequence length="519" mass="61585">MNSEKGTFNIVQPFIRVNKTFVYKKKKFPIDFGLIKKYSLFFYNKRKELKSIKDIEIKPENYEICDESIPTFISFCQNQSFQITDSTVFSLHQLSIQYEVPELTKLTDEFIKKSERNTKFQSILSKFQNQFNSNSSEDENFIAIHFFENINNEQLLSLPIPVLYRIINNVNLKFNYLKKFNQNQIVEFLFKCLEKHKREASVLFTNLDFDNGRINIISKLLNKYSKIFDFSMLNSKFLMKTVIDLMNENAELKQENSYKYELIDKLNEKQKEMKNEIRTKEKIIGNLLKEKEEMQKLLNDIKESIDADKYYEDRQLGDQVGQLTGLAYSRSSIKNEIEFKQQFGNEFNGIMNYLTKKTGGNIHDNKTIRITSNSIWNDNIRYHPKNLVDFNKNNFYESKNERGGIICFDFKDNLVHLTGYSIRSYNAGENFANMRNWVVEVSNNGNDWLEIDRHSNDSTLNCPNSVASFIIDRQDNEFYRYIRIRQTGYSWSDYPYTNSYYIYIYSIEFFGKILLISTL</sequence>
<evidence type="ECO:0000256" key="1">
    <source>
        <dbReference type="SAM" id="Coils"/>
    </source>
</evidence>
<organism evidence="2 3">
    <name type="scientific">Tritrichomonas musculus</name>
    <dbReference type="NCBI Taxonomy" id="1915356"/>
    <lineage>
        <taxon>Eukaryota</taxon>
        <taxon>Metamonada</taxon>
        <taxon>Parabasalia</taxon>
        <taxon>Tritrichomonadida</taxon>
        <taxon>Tritrichomonadidae</taxon>
        <taxon>Tritrichomonas</taxon>
    </lineage>
</organism>
<evidence type="ECO:0000313" key="3">
    <source>
        <dbReference type="Proteomes" id="UP001470230"/>
    </source>
</evidence>
<dbReference type="EMBL" id="JAPFFF010000002">
    <property type="protein sequence ID" value="KAK8896143.1"/>
    <property type="molecule type" value="Genomic_DNA"/>
</dbReference>
<protein>
    <recommendedName>
        <fullName evidence="4">F5/8 type C domain-containing protein</fullName>
    </recommendedName>
</protein>
<proteinExistence type="predicted"/>
<dbReference type="SUPFAM" id="SSF49785">
    <property type="entry name" value="Galactose-binding domain-like"/>
    <property type="match status" value="1"/>
</dbReference>
<dbReference type="PANTHER" id="PTHR47457:SF1">
    <property type="entry name" value="BTB DOMAIN-CONTAINING PROTEIN-RELATED"/>
    <property type="match status" value="1"/>
</dbReference>
<dbReference type="Proteomes" id="UP001470230">
    <property type="component" value="Unassembled WGS sequence"/>
</dbReference>
<reference evidence="2 3" key="1">
    <citation type="submission" date="2024-04" db="EMBL/GenBank/DDBJ databases">
        <title>Tritrichomonas musculus Genome.</title>
        <authorList>
            <person name="Alves-Ferreira E."/>
            <person name="Grigg M."/>
            <person name="Lorenzi H."/>
            <person name="Galac M."/>
        </authorList>
    </citation>
    <scope>NUCLEOTIDE SEQUENCE [LARGE SCALE GENOMIC DNA]</scope>
    <source>
        <strain evidence="2 3">EAF2021</strain>
    </source>
</reference>
<keyword evidence="1" id="KW-0175">Coiled coil</keyword>
<dbReference type="PANTHER" id="PTHR47457">
    <property type="entry name" value="OS05G0345500 PROTEIN"/>
    <property type="match status" value="1"/>
</dbReference>
<keyword evidence="3" id="KW-1185">Reference proteome</keyword>
<dbReference type="Gene3D" id="2.60.120.260">
    <property type="entry name" value="Galactose-binding domain-like"/>
    <property type="match status" value="1"/>
</dbReference>
<gene>
    <name evidence="2" type="ORF">M9Y10_014036</name>
</gene>